<feature type="compositionally biased region" description="Low complexity" evidence="1">
    <location>
        <begin position="362"/>
        <end position="372"/>
    </location>
</feature>
<dbReference type="Proteomes" id="UP001212997">
    <property type="component" value="Unassembled WGS sequence"/>
</dbReference>
<name>A0AAD5UUP7_9APHY</name>
<protein>
    <submittedName>
        <fullName evidence="2">Uncharacterized protein</fullName>
    </submittedName>
</protein>
<evidence type="ECO:0000313" key="2">
    <source>
        <dbReference type="EMBL" id="KAJ3477159.1"/>
    </source>
</evidence>
<organism evidence="2 3">
    <name type="scientific">Meripilus lineatus</name>
    <dbReference type="NCBI Taxonomy" id="2056292"/>
    <lineage>
        <taxon>Eukaryota</taxon>
        <taxon>Fungi</taxon>
        <taxon>Dikarya</taxon>
        <taxon>Basidiomycota</taxon>
        <taxon>Agaricomycotina</taxon>
        <taxon>Agaricomycetes</taxon>
        <taxon>Polyporales</taxon>
        <taxon>Meripilaceae</taxon>
        <taxon>Meripilus</taxon>
    </lineage>
</organism>
<dbReference type="AlphaFoldDB" id="A0AAD5UUP7"/>
<feature type="region of interest" description="Disordered" evidence="1">
    <location>
        <begin position="410"/>
        <end position="440"/>
    </location>
</feature>
<feature type="region of interest" description="Disordered" evidence="1">
    <location>
        <begin position="196"/>
        <end position="259"/>
    </location>
</feature>
<feature type="compositionally biased region" description="Low complexity" evidence="1">
    <location>
        <begin position="416"/>
        <end position="437"/>
    </location>
</feature>
<sequence>MSSPSGTSLRDTPLHNRIRIRSVADAIGLPNRPRPPFRGAPSSRPSSHGLSRTTHQNNASHPGNTSNNSVPQTNAINKGALLVKKRNSLANDALKETCFVLENLERHVRIAMVRIHGAPYLFHDPGRQLTSRRKLVAATFFRELYSTAQGSSSSTTITPSTQRQGVSLANLLKRKRPSDVSATVLTLTAERRIQNAPPPLVVPPTTDNTPAPYVPANPPVTPPTPTRAALSRSIGSRVKSEPPSPTVPSKNTSTLNKEETKTKVLFSLKVPAPTPNNALSSTAVQGPKFPAGSGDDDMSFSSSPPSRPLEKPKTIMISSAKGKEKAVESPPDTPMEGTPSAETATQITAPNPPSMEPAVPEASSSSNANTSAVHISSTTAVIRTPPGASSAPVAGPSSETASRLLIDPFMNLPSSTLPQTPTNPTTTATGNNTDRPTPLQSTKARIKQMVGAAIEEVVKEKLNSLVDDIVDECFLSIAQMLNESFRRP</sequence>
<feature type="compositionally biased region" description="Polar residues" evidence="1">
    <location>
        <begin position="340"/>
        <end position="349"/>
    </location>
</feature>
<dbReference type="EMBL" id="JANAWD010000625">
    <property type="protein sequence ID" value="KAJ3477159.1"/>
    <property type="molecule type" value="Genomic_DNA"/>
</dbReference>
<feature type="region of interest" description="Disordered" evidence="1">
    <location>
        <begin position="22"/>
        <end position="73"/>
    </location>
</feature>
<feature type="compositionally biased region" description="Polar residues" evidence="1">
    <location>
        <begin position="275"/>
        <end position="284"/>
    </location>
</feature>
<keyword evidence="3" id="KW-1185">Reference proteome</keyword>
<gene>
    <name evidence="2" type="ORF">NLI96_g10660</name>
</gene>
<comment type="caution">
    <text evidence="2">The sequence shown here is derived from an EMBL/GenBank/DDBJ whole genome shotgun (WGS) entry which is preliminary data.</text>
</comment>
<accession>A0AAD5UUP7</accession>
<feature type="compositionally biased region" description="Polar residues" evidence="1">
    <location>
        <begin position="43"/>
        <end position="73"/>
    </location>
</feature>
<evidence type="ECO:0000313" key="3">
    <source>
        <dbReference type="Proteomes" id="UP001212997"/>
    </source>
</evidence>
<proteinExistence type="predicted"/>
<feature type="region of interest" description="Disordered" evidence="1">
    <location>
        <begin position="272"/>
        <end position="374"/>
    </location>
</feature>
<feature type="compositionally biased region" description="Pro residues" evidence="1">
    <location>
        <begin position="212"/>
        <end position="225"/>
    </location>
</feature>
<reference evidence="2" key="1">
    <citation type="submission" date="2022-07" db="EMBL/GenBank/DDBJ databases">
        <title>Genome Sequence of Physisporinus lineatus.</title>
        <authorList>
            <person name="Buettner E."/>
        </authorList>
    </citation>
    <scope>NUCLEOTIDE SEQUENCE</scope>
    <source>
        <strain evidence="2">VT162</strain>
    </source>
</reference>
<evidence type="ECO:0000256" key="1">
    <source>
        <dbReference type="SAM" id="MobiDB-lite"/>
    </source>
</evidence>